<dbReference type="SUPFAM" id="SSF52402">
    <property type="entry name" value="Adenine nucleotide alpha hydrolases-like"/>
    <property type="match status" value="1"/>
</dbReference>
<accession>A0A397WPU8</accession>
<dbReference type="InterPro" id="IPR020536">
    <property type="entry name" value="ThiI_AANH"/>
</dbReference>
<dbReference type="GO" id="GO:0000049">
    <property type="term" value="F:tRNA binding"/>
    <property type="evidence" value="ECO:0007669"/>
    <property type="project" value="UniProtKB-UniRule"/>
</dbReference>
<keyword evidence="4 8" id="KW-0547">Nucleotide-binding</keyword>
<comment type="function">
    <text evidence="8">Catalyzes the ATP-dependent transfer of a sulfur to tRNA to produce 4-thiouridine in position 8 of tRNAs, which functions as a near-UV photosensor. Also catalyzes the transfer of sulfur to the sulfur carrier protein ThiS, forming ThiS-thiocarboxylate. This is a step in the synthesis of thiazole, in the thiamine biosynthesis pathway. The sulfur is donated as persulfide by IscS.</text>
</comment>
<evidence type="ECO:0000313" key="10">
    <source>
        <dbReference type="EMBL" id="RIB35123.1"/>
    </source>
</evidence>
<dbReference type="GO" id="GO:0052837">
    <property type="term" value="P:thiazole biosynthetic process"/>
    <property type="evidence" value="ECO:0007669"/>
    <property type="project" value="TreeGrafter"/>
</dbReference>
<comment type="subcellular location">
    <subcellularLocation>
        <location evidence="8">Cytoplasm</location>
    </subcellularLocation>
</comment>
<dbReference type="SMART" id="SM00981">
    <property type="entry name" value="THUMP"/>
    <property type="match status" value="1"/>
</dbReference>
<keyword evidence="1 8" id="KW-0963">Cytoplasm</keyword>
<protein>
    <recommendedName>
        <fullName evidence="8">Probable tRNA sulfurtransferase</fullName>
        <ecNumber evidence="8">2.8.1.4</ecNumber>
    </recommendedName>
    <alternativeName>
        <fullName evidence="8">Sulfur carrier protein ThiS sulfurtransferase</fullName>
    </alternativeName>
    <alternativeName>
        <fullName evidence="8">Thiamine biosynthesis protein ThiI</fullName>
    </alternativeName>
    <alternativeName>
        <fullName evidence="8">tRNA 4-thiouridine synthase</fullName>
    </alternativeName>
</protein>
<comment type="catalytic activity">
    <reaction evidence="8">
        <text>[ThiS sulfur-carrier protein]-C-terminal Gly-Gly-AMP + S-sulfanyl-L-cysteinyl-[cysteine desulfurase] + AH2 = [ThiS sulfur-carrier protein]-C-terminal-Gly-aminoethanethioate + L-cysteinyl-[cysteine desulfurase] + A + AMP + 2 H(+)</text>
        <dbReference type="Rhea" id="RHEA:43340"/>
        <dbReference type="Rhea" id="RHEA-COMP:12157"/>
        <dbReference type="Rhea" id="RHEA-COMP:12158"/>
        <dbReference type="Rhea" id="RHEA-COMP:12910"/>
        <dbReference type="Rhea" id="RHEA-COMP:19908"/>
        <dbReference type="ChEBI" id="CHEBI:13193"/>
        <dbReference type="ChEBI" id="CHEBI:15378"/>
        <dbReference type="ChEBI" id="CHEBI:17499"/>
        <dbReference type="ChEBI" id="CHEBI:29950"/>
        <dbReference type="ChEBI" id="CHEBI:61963"/>
        <dbReference type="ChEBI" id="CHEBI:90618"/>
        <dbReference type="ChEBI" id="CHEBI:232372"/>
        <dbReference type="ChEBI" id="CHEBI:456215"/>
    </reaction>
</comment>
<feature type="binding site" evidence="8">
    <location>
        <begin position="174"/>
        <end position="175"/>
    </location>
    <ligand>
        <name>ATP</name>
        <dbReference type="ChEBI" id="CHEBI:30616"/>
    </ligand>
</feature>
<dbReference type="InterPro" id="IPR003720">
    <property type="entry name" value="tRNA_STrfase"/>
</dbReference>
<dbReference type="Gene3D" id="3.30.2130.30">
    <property type="match status" value="1"/>
</dbReference>
<dbReference type="GO" id="GO:0005524">
    <property type="term" value="F:ATP binding"/>
    <property type="evidence" value="ECO:0007669"/>
    <property type="project" value="UniProtKB-UniRule"/>
</dbReference>
<keyword evidence="2 8" id="KW-0820">tRNA-binding</keyword>
<evidence type="ECO:0000256" key="1">
    <source>
        <dbReference type="ARBA" id="ARBA00022490"/>
    </source>
</evidence>
<evidence type="ECO:0000256" key="2">
    <source>
        <dbReference type="ARBA" id="ARBA00022555"/>
    </source>
</evidence>
<name>A0A397WPU8_9ARCH</name>
<keyword evidence="5 8" id="KW-0067">ATP-binding</keyword>
<evidence type="ECO:0000256" key="8">
    <source>
        <dbReference type="HAMAP-Rule" id="MF_00021"/>
    </source>
</evidence>
<dbReference type="Pfam" id="PF02568">
    <property type="entry name" value="ThiI"/>
    <property type="match status" value="1"/>
</dbReference>
<dbReference type="Gene3D" id="3.40.50.620">
    <property type="entry name" value="HUPs"/>
    <property type="match status" value="1"/>
</dbReference>
<comment type="catalytic activity">
    <reaction evidence="8">
        <text>[ThiI sulfur-carrier protein]-S-sulfanyl-L-cysteine + a uridine in tRNA + 2 reduced [2Fe-2S]-[ferredoxin] + ATP + H(+) = [ThiI sulfur-carrier protein]-L-cysteine + a 4-thiouridine in tRNA + 2 oxidized [2Fe-2S]-[ferredoxin] + AMP + diphosphate</text>
        <dbReference type="Rhea" id="RHEA:24176"/>
        <dbReference type="Rhea" id="RHEA-COMP:10000"/>
        <dbReference type="Rhea" id="RHEA-COMP:10001"/>
        <dbReference type="Rhea" id="RHEA-COMP:13337"/>
        <dbReference type="Rhea" id="RHEA-COMP:13338"/>
        <dbReference type="Rhea" id="RHEA-COMP:13339"/>
        <dbReference type="Rhea" id="RHEA-COMP:13340"/>
        <dbReference type="ChEBI" id="CHEBI:15378"/>
        <dbReference type="ChEBI" id="CHEBI:29950"/>
        <dbReference type="ChEBI" id="CHEBI:30616"/>
        <dbReference type="ChEBI" id="CHEBI:33019"/>
        <dbReference type="ChEBI" id="CHEBI:33737"/>
        <dbReference type="ChEBI" id="CHEBI:33738"/>
        <dbReference type="ChEBI" id="CHEBI:61963"/>
        <dbReference type="ChEBI" id="CHEBI:65315"/>
        <dbReference type="ChEBI" id="CHEBI:136798"/>
        <dbReference type="ChEBI" id="CHEBI:456215"/>
        <dbReference type="EC" id="2.8.1.4"/>
    </reaction>
</comment>
<dbReference type="Pfam" id="PF02926">
    <property type="entry name" value="THUMP"/>
    <property type="match status" value="1"/>
</dbReference>
<proteinExistence type="inferred from homology"/>
<dbReference type="AlphaFoldDB" id="A0A397WPU8"/>
<dbReference type="CDD" id="cd11716">
    <property type="entry name" value="THUMP_ThiI"/>
    <property type="match status" value="1"/>
</dbReference>
<evidence type="ECO:0000259" key="9">
    <source>
        <dbReference type="PROSITE" id="PS51165"/>
    </source>
</evidence>
<dbReference type="EMBL" id="MWMI01000006">
    <property type="protein sequence ID" value="RIB35123.1"/>
    <property type="molecule type" value="Genomic_DNA"/>
</dbReference>
<feature type="binding site" evidence="8">
    <location>
        <position position="281"/>
    </location>
    <ligand>
        <name>ATP</name>
        <dbReference type="ChEBI" id="CHEBI:30616"/>
    </ligand>
</feature>
<evidence type="ECO:0000313" key="11">
    <source>
        <dbReference type="Proteomes" id="UP000266622"/>
    </source>
</evidence>
<dbReference type="GO" id="GO:0009228">
    <property type="term" value="P:thiamine biosynthetic process"/>
    <property type="evidence" value="ECO:0007669"/>
    <property type="project" value="UniProtKB-KW"/>
</dbReference>
<dbReference type="HAMAP" id="MF_00021">
    <property type="entry name" value="ThiI"/>
    <property type="match status" value="1"/>
</dbReference>
<sequence>MIYNSILIGVDEIWLKSERVKRKLMEMLKEDIGRRINVENLMVGRGRIFILDYDEGWIERLRKVFGIKTIYPSVKTESNIESIKESSEKFFEGFKGTFKVVSKRIWKGFEVSSYDLNRIVGEHISKKFGLKVDVKNPDKTLYIEVHDFSTFLYDRVIYGPGGLPLGSEGRGIVLFSGGIDSPVAAYMMGKRGMKLDFLFINIAGRSYLKFIIRSFNVMKEYFPDSRLFVYDLDIDILFKVREGYRQVLYKLIMYKIAEEFSKKFKYDGIVTGESLGQVSSQTIYSLNLLNSFVSIPVYRPLIGFNKDEIIETSKRLGFYDFKAPEICEIERHPTTKPDRKIVEEELLKIGMKFDEEIEKVYEIKSLDDIKGEDIRLPDKKDLIVVDIRDIDKVKFEKGKRYLLTCPTGILSRRIYEKLKDEYEVYYLDIKTAKLLGYI</sequence>
<dbReference type="GO" id="GO:0005829">
    <property type="term" value="C:cytosol"/>
    <property type="evidence" value="ECO:0007669"/>
    <property type="project" value="TreeGrafter"/>
</dbReference>
<dbReference type="InterPro" id="IPR050102">
    <property type="entry name" value="tRNA_sulfurtransferase_ThiI"/>
</dbReference>
<dbReference type="InterPro" id="IPR004114">
    <property type="entry name" value="THUMP_dom"/>
</dbReference>
<comment type="caution">
    <text evidence="8">Lacks conserved residue(s) required for the propagation of feature annotation.</text>
</comment>
<dbReference type="InterPro" id="IPR049962">
    <property type="entry name" value="THUMP_ThiI"/>
</dbReference>
<dbReference type="Proteomes" id="UP000266622">
    <property type="component" value="Unassembled WGS sequence"/>
</dbReference>
<dbReference type="GO" id="GO:0004810">
    <property type="term" value="F:CCA tRNA nucleotidyltransferase activity"/>
    <property type="evidence" value="ECO:0007669"/>
    <property type="project" value="InterPro"/>
</dbReference>
<evidence type="ECO:0000256" key="6">
    <source>
        <dbReference type="ARBA" id="ARBA00022884"/>
    </source>
</evidence>
<evidence type="ECO:0000256" key="5">
    <source>
        <dbReference type="ARBA" id="ARBA00022840"/>
    </source>
</evidence>
<feature type="domain" description="THUMP" evidence="9">
    <location>
        <begin position="55"/>
        <end position="156"/>
    </location>
</feature>
<evidence type="ECO:0000256" key="7">
    <source>
        <dbReference type="ARBA" id="ARBA00022977"/>
    </source>
</evidence>
<comment type="caution">
    <text evidence="10">The sequence shown here is derived from an EMBL/GenBank/DDBJ whole genome shotgun (WGS) entry which is preliminary data.</text>
</comment>
<dbReference type="SUPFAM" id="SSF143437">
    <property type="entry name" value="THUMP domain-like"/>
    <property type="match status" value="1"/>
</dbReference>
<dbReference type="GO" id="GO:0002937">
    <property type="term" value="P:tRNA 4-thiouridine biosynthesis"/>
    <property type="evidence" value="ECO:0007669"/>
    <property type="project" value="TreeGrafter"/>
</dbReference>
<comment type="pathway">
    <text evidence="8">Cofactor biosynthesis; thiamine diphosphate biosynthesis.</text>
</comment>
<evidence type="ECO:0000256" key="4">
    <source>
        <dbReference type="ARBA" id="ARBA00022741"/>
    </source>
</evidence>
<comment type="similarity">
    <text evidence="8">Belongs to the ThiI family.</text>
</comment>
<keyword evidence="7 8" id="KW-0784">Thiamine biosynthesis</keyword>
<dbReference type="EC" id="2.8.1.4" evidence="8"/>
<dbReference type="GO" id="GO:0009229">
    <property type="term" value="P:thiamine diphosphate biosynthetic process"/>
    <property type="evidence" value="ECO:0007669"/>
    <property type="project" value="UniProtKB-UniRule"/>
</dbReference>
<keyword evidence="3 8" id="KW-0808">Transferase</keyword>
<keyword evidence="6 8" id="KW-0694">RNA-binding</keyword>
<dbReference type="UniPathway" id="UPA00060"/>
<dbReference type="InterPro" id="IPR014729">
    <property type="entry name" value="Rossmann-like_a/b/a_fold"/>
</dbReference>
<dbReference type="GO" id="GO:0140741">
    <property type="term" value="F:tRNA-uracil-4 sulfurtransferase activity"/>
    <property type="evidence" value="ECO:0007669"/>
    <property type="project" value="UniProtKB-EC"/>
</dbReference>
<organism evidence="10 11">
    <name type="scientific">Candidatus Nanoclepta minutus</name>
    <dbReference type="NCBI Taxonomy" id="1940235"/>
    <lineage>
        <taxon>Archaea</taxon>
        <taxon>Nanobdellota</taxon>
        <taxon>Candidatus Nanoclepta</taxon>
    </lineage>
</organism>
<feature type="binding site" evidence="8">
    <location>
        <position position="272"/>
    </location>
    <ligand>
        <name>ATP</name>
        <dbReference type="ChEBI" id="CHEBI:30616"/>
    </ligand>
</feature>
<feature type="binding site" evidence="8">
    <location>
        <position position="250"/>
    </location>
    <ligand>
        <name>ATP</name>
        <dbReference type="ChEBI" id="CHEBI:30616"/>
    </ligand>
</feature>
<dbReference type="PROSITE" id="PS51165">
    <property type="entry name" value="THUMP"/>
    <property type="match status" value="1"/>
</dbReference>
<evidence type="ECO:0000256" key="3">
    <source>
        <dbReference type="ARBA" id="ARBA00022679"/>
    </source>
</evidence>
<reference evidence="10 11" key="1">
    <citation type="journal article" date="2018" name="Syst. Appl. Microbiol.">
        <title>A new symbiotic nanoarchaeote (Candidatus Nanoclepta minutus) and its host (Zestosphaera tikiterensis gen. nov., sp. nov.) from a New Zealand hot spring.</title>
        <authorList>
            <person name="St John E."/>
            <person name="Liu Y."/>
            <person name="Podar M."/>
            <person name="Stott M.B."/>
            <person name="Meneghin J."/>
            <person name="Chen Z."/>
            <person name="Lagutin K."/>
            <person name="Mitchell K."/>
            <person name="Reysenbach A.L."/>
        </authorList>
    </citation>
    <scope>NUCLEOTIDE SEQUENCE [LARGE SCALE GENOMIC DNA]</scope>
    <source>
        <strain evidence="10">NZ3</strain>
    </source>
</reference>
<dbReference type="PANTHER" id="PTHR43209:SF1">
    <property type="entry name" value="TRNA SULFURTRANSFERASE"/>
    <property type="match status" value="1"/>
</dbReference>
<dbReference type="PANTHER" id="PTHR43209">
    <property type="entry name" value="TRNA SULFURTRANSFERASE"/>
    <property type="match status" value="1"/>
</dbReference>
<gene>
    <name evidence="8" type="primary">thiI</name>
    <name evidence="10" type="ORF">BXU00_03275</name>
</gene>